<proteinExistence type="inferred from homology"/>
<dbReference type="RefSeq" id="WP_185801600.1">
    <property type="nucleotide sequence ID" value="NZ_JACJVJ010000002.1"/>
</dbReference>
<dbReference type="Proteomes" id="UP000564378">
    <property type="component" value="Unassembled WGS sequence"/>
</dbReference>
<dbReference type="InterPro" id="IPR013538">
    <property type="entry name" value="ASHA1/2-like_C"/>
</dbReference>
<dbReference type="InterPro" id="IPR023393">
    <property type="entry name" value="START-like_dom_sf"/>
</dbReference>
<dbReference type="AlphaFoldDB" id="A0A842HYU9"/>
<protein>
    <submittedName>
        <fullName evidence="3">SRPBCC domain-containing protein</fullName>
    </submittedName>
</protein>
<name>A0A842HYU9_9SPHN</name>
<keyword evidence="4" id="KW-1185">Reference proteome</keyword>
<evidence type="ECO:0000259" key="2">
    <source>
        <dbReference type="Pfam" id="PF08327"/>
    </source>
</evidence>
<dbReference type="Pfam" id="PF08327">
    <property type="entry name" value="AHSA1"/>
    <property type="match status" value="1"/>
</dbReference>
<sequence length="191" mass="21035">MNSATGDTPLAQAGTAERAYYKVTIEAPIETVWNTLVKTDDALPFFFGAICRTPGSLEPGAPIAMETKDGKFRSVVGEVLEFSPPHRYAHTFKFTNMEDAPCTVIYELKAIAGGTEFTLITENVPVGTKTEKSMAQGGPFITENLKSLVETGKPLMSGKMVMMLGPVMGWFTPRVCRSENWSFDRIRKLEK</sequence>
<reference evidence="3 4" key="1">
    <citation type="submission" date="2020-08" db="EMBL/GenBank/DDBJ databases">
        <title>Draft genome sequence of Parasphingopyxis sp. GrpM-11.</title>
        <authorList>
            <person name="Oh J."/>
            <person name="Roh D.-H."/>
        </authorList>
    </citation>
    <scope>NUCLEOTIDE SEQUENCE [LARGE SCALE GENOMIC DNA]</scope>
    <source>
        <strain evidence="3 4">GrpM-11</strain>
    </source>
</reference>
<comment type="similarity">
    <text evidence="1">Belongs to the AHA1 family.</text>
</comment>
<evidence type="ECO:0000313" key="4">
    <source>
        <dbReference type="Proteomes" id="UP000564378"/>
    </source>
</evidence>
<organism evidence="3 4">
    <name type="scientific">Parasphingopyxis marina</name>
    <dbReference type="NCBI Taxonomy" id="2761622"/>
    <lineage>
        <taxon>Bacteria</taxon>
        <taxon>Pseudomonadati</taxon>
        <taxon>Pseudomonadota</taxon>
        <taxon>Alphaproteobacteria</taxon>
        <taxon>Sphingomonadales</taxon>
        <taxon>Sphingomonadaceae</taxon>
        <taxon>Parasphingopyxis</taxon>
    </lineage>
</organism>
<accession>A0A842HYU9</accession>
<feature type="domain" description="Activator of Hsp90 ATPase homologue 1/2-like C-terminal" evidence="2">
    <location>
        <begin position="27"/>
        <end position="150"/>
    </location>
</feature>
<comment type="caution">
    <text evidence="3">The sequence shown here is derived from an EMBL/GenBank/DDBJ whole genome shotgun (WGS) entry which is preliminary data.</text>
</comment>
<gene>
    <name evidence="3" type="ORF">H6P80_11975</name>
</gene>
<evidence type="ECO:0000313" key="3">
    <source>
        <dbReference type="EMBL" id="MBC2778336.1"/>
    </source>
</evidence>
<dbReference type="Gene3D" id="3.30.530.20">
    <property type="match status" value="1"/>
</dbReference>
<dbReference type="EMBL" id="JACJVJ010000002">
    <property type="protein sequence ID" value="MBC2778336.1"/>
    <property type="molecule type" value="Genomic_DNA"/>
</dbReference>
<evidence type="ECO:0000256" key="1">
    <source>
        <dbReference type="ARBA" id="ARBA00006817"/>
    </source>
</evidence>
<dbReference type="SUPFAM" id="SSF55961">
    <property type="entry name" value="Bet v1-like"/>
    <property type="match status" value="1"/>
</dbReference>